<reference evidence="1" key="1">
    <citation type="journal article" date="2020" name="mSystems">
        <title>Genome- and Community-Level Interaction Insights into Carbon Utilization and Element Cycling Functions of Hydrothermarchaeota in Hydrothermal Sediment.</title>
        <authorList>
            <person name="Zhou Z."/>
            <person name="Liu Y."/>
            <person name="Xu W."/>
            <person name="Pan J."/>
            <person name="Luo Z.H."/>
            <person name="Li M."/>
        </authorList>
    </citation>
    <scope>NUCLEOTIDE SEQUENCE [LARGE SCALE GENOMIC DNA]</scope>
    <source>
        <strain evidence="1">SpSt-1217</strain>
    </source>
</reference>
<protein>
    <submittedName>
        <fullName evidence="1">Uncharacterized protein</fullName>
    </submittedName>
</protein>
<evidence type="ECO:0000313" key="1">
    <source>
        <dbReference type="EMBL" id="HDR50225.1"/>
    </source>
</evidence>
<dbReference type="AlphaFoldDB" id="A0A831PJ82"/>
<accession>A0A831PJ82</accession>
<dbReference type="Proteomes" id="UP000886047">
    <property type="component" value="Unassembled WGS sequence"/>
</dbReference>
<name>A0A831PJ82_9BACT</name>
<gene>
    <name evidence="1" type="ORF">ENN90_01195</name>
</gene>
<dbReference type="SUPFAM" id="SSF48239">
    <property type="entry name" value="Terpenoid cyclases/Protein prenyltransferases"/>
    <property type="match status" value="1"/>
</dbReference>
<dbReference type="EMBL" id="DSDK01000073">
    <property type="protein sequence ID" value="HDR50225.1"/>
    <property type="molecule type" value="Genomic_DNA"/>
</dbReference>
<comment type="caution">
    <text evidence="1">The sequence shown here is derived from an EMBL/GenBank/DDBJ whole genome shotgun (WGS) entry which is preliminary data.</text>
</comment>
<sequence>MNRLREKGEKSAETAWRLAAAYVLAGQPEAGRQLVNTLTTTINDYQEMGGTFGSALRDKAMILETLVLLNEKEKAFRLLQTISDEMNHRGWLSTQTAAWCLSSAAYYAREYASGDAEIRFEMTVNGEKTELRSKNPILTFPVKLNAEGIVNVDYNNQGETSSYVRVLARGIPVGVDSSSASQNLLMQVKYLDTNHGTQCMLRYRLC</sequence>
<dbReference type="InterPro" id="IPR008930">
    <property type="entry name" value="Terpenoid_cyclase/PrenylTrfase"/>
</dbReference>
<proteinExistence type="predicted"/>
<organism evidence="1">
    <name type="scientific">Mariniphaga anaerophila</name>
    <dbReference type="NCBI Taxonomy" id="1484053"/>
    <lineage>
        <taxon>Bacteria</taxon>
        <taxon>Pseudomonadati</taxon>
        <taxon>Bacteroidota</taxon>
        <taxon>Bacteroidia</taxon>
        <taxon>Marinilabiliales</taxon>
        <taxon>Prolixibacteraceae</taxon>
        <taxon>Mariniphaga</taxon>
    </lineage>
</organism>